<dbReference type="Gene3D" id="1.10.150.20">
    <property type="entry name" value="5' to 3' exonuclease, C-terminal subdomain"/>
    <property type="match status" value="1"/>
</dbReference>
<dbReference type="InterPro" id="IPR050474">
    <property type="entry name" value="Hel308_SKI2-like"/>
</dbReference>
<dbReference type="InterPro" id="IPR011545">
    <property type="entry name" value="DEAD/DEAH_box_helicase_dom"/>
</dbReference>
<keyword evidence="3 10" id="KW-0378">Hydrolase</keyword>
<dbReference type="KEGG" id="mpl:Mpal_2794"/>
<dbReference type="GO" id="GO:0005524">
    <property type="term" value="F:ATP binding"/>
    <property type="evidence" value="ECO:0007669"/>
    <property type="project" value="UniProtKB-UniRule"/>
</dbReference>
<keyword evidence="2 10" id="KW-0227">DNA damage</keyword>
<evidence type="ECO:0000256" key="2">
    <source>
        <dbReference type="ARBA" id="ARBA00022763"/>
    </source>
</evidence>
<keyword evidence="14" id="KW-1185">Reference proteome</keyword>
<keyword evidence="6 10" id="KW-0238">DNA-binding</keyword>
<comment type="function">
    <text evidence="10">DNA-dependent ATPase and 3'-5' DNA helicase that may be involved in repair of stalled replication forks.</text>
</comment>
<dbReference type="GeneID" id="7271380"/>
<evidence type="ECO:0000256" key="10">
    <source>
        <dbReference type="HAMAP-Rule" id="MF_00442"/>
    </source>
</evidence>
<dbReference type="InterPro" id="IPR048772">
    <property type="entry name" value="Hel308-like_dom4"/>
</dbReference>
<dbReference type="SUPFAM" id="SSF46785">
    <property type="entry name" value="Winged helix' DNA-binding domain"/>
    <property type="match status" value="1"/>
</dbReference>
<evidence type="ECO:0000313" key="14">
    <source>
        <dbReference type="Proteomes" id="UP000002457"/>
    </source>
</evidence>
<dbReference type="SMART" id="SM00490">
    <property type="entry name" value="HELICc"/>
    <property type="match status" value="1"/>
</dbReference>
<dbReference type="PANTHER" id="PTHR47961:SF10">
    <property type="entry name" value="ATP-DEPENDENT DNA HELICASE HEL308"/>
    <property type="match status" value="1"/>
</dbReference>
<dbReference type="Pfam" id="PF00271">
    <property type="entry name" value="Helicase_C"/>
    <property type="match status" value="1"/>
</dbReference>
<dbReference type="InterPro" id="IPR036390">
    <property type="entry name" value="WH_DNA-bd_sf"/>
</dbReference>
<dbReference type="Pfam" id="PF00270">
    <property type="entry name" value="DEAD"/>
    <property type="match status" value="1"/>
</dbReference>
<dbReference type="InterPro" id="IPR001650">
    <property type="entry name" value="Helicase_C-like"/>
</dbReference>
<dbReference type="GO" id="GO:0003677">
    <property type="term" value="F:DNA binding"/>
    <property type="evidence" value="ECO:0007669"/>
    <property type="project" value="UniProtKB-UniRule"/>
</dbReference>
<keyword evidence="4 10" id="KW-0347">Helicase</keyword>
<dbReference type="EMBL" id="CP001338">
    <property type="protein sequence ID" value="ACL18049.1"/>
    <property type="molecule type" value="Genomic_DNA"/>
</dbReference>
<evidence type="ECO:0000256" key="5">
    <source>
        <dbReference type="ARBA" id="ARBA00022840"/>
    </source>
</evidence>
<comment type="catalytic activity">
    <reaction evidence="9 10">
        <text>Couples ATP hydrolysis with the unwinding of duplex DNA by translocating in the 3'-5' direction.</text>
        <dbReference type="EC" id="5.6.2.4"/>
    </reaction>
</comment>
<evidence type="ECO:0000313" key="13">
    <source>
        <dbReference type="EMBL" id="ACL18049.1"/>
    </source>
</evidence>
<dbReference type="OrthoDB" id="371946at2157"/>
<reference evidence="13 14" key="1">
    <citation type="journal article" date="2015" name="Genome Announc.">
        <title>Complete Genome Sequence of Methanosphaerula palustris E1-9CT, a Hydrogenotrophic Methanogen Isolated from a Minerotrophic Fen Peatland.</title>
        <authorList>
            <person name="Cadillo-Quiroz H."/>
            <person name="Browne P."/>
            <person name="Kyrpides N."/>
            <person name="Woyke T."/>
            <person name="Goodwin L."/>
            <person name="Detter C."/>
            <person name="Yavitt J.B."/>
            <person name="Zinder S.H."/>
        </authorList>
    </citation>
    <scope>NUCLEOTIDE SEQUENCE [LARGE SCALE GENOMIC DNA]</scope>
    <source>
        <strain evidence="14">ATCC BAA-1556 / DSM 19958 / E1-9c</strain>
    </source>
</reference>
<evidence type="ECO:0000256" key="1">
    <source>
        <dbReference type="ARBA" id="ARBA00022741"/>
    </source>
</evidence>
<dbReference type="PANTHER" id="PTHR47961">
    <property type="entry name" value="DNA POLYMERASE THETA, PUTATIVE (AFU_ORTHOLOGUE AFUA_1G05260)-RELATED"/>
    <property type="match status" value="1"/>
</dbReference>
<dbReference type="CDD" id="cd18028">
    <property type="entry name" value="DEXHc_archSki2"/>
    <property type="match status" value="1"/>
</dbReference>
<comment type="similarity">
    <text evidence="10">Belongs to the helicase family. Hel308 subfamily.</text>
</comment>
<gene>
    <name evidence="10" type="primary">hel308</name>
    <name evidence="13" type="ordered locus">Mpal_2794</name>
</gene>
<dbReference type="Gene3D" id="3.40.50.300">
    <property type="entry name" value="P-loop containing nucleotide triphosphate hydrolases"/>
    <property type="match status" value="2"/>
</dbReference>
<dbReference type="PROSITE" id="PS51192">
    <property type="entry name" value="HELICASE_ATP_BIND_1"/>
    <property type="match status" value="1"/>
</dbReference>
<dbReference type="HOGENOM" id="CLU_006553_3_0_2"/>
<evidence type="ECO:0000256" key="4">
    <source>
        <dbReference type="ARBA" id="ARBA00022806"/>
    </source>
</evidence>
<dbReference type="Gene3D" id="1.10.3380.30">
    <property type="match status" value="1"/>
</dbReference>
<feature type="binding site" evidence="10">
    <location>
        <position position="28"/>
    </location>
    <ligand>
        <name>ATP</name>
        <dbReference type="ChEBI" id="CHEBI:30616"/>
    </ligand>
</feature>
<comment type="catalytic activity">
    <reaction evidence="10">
        <text>ATP + H2O = ADP + phosphate + H(+)</text>
        <dbReference type="Rhea" id="RHEA:13065"/>
        <dbReference type="ChEBI" id="CHEBI:15377"/>
        <dbReference type="ChEBI" id="CHEBI:15378"/>
        <dbReference type="ChEBI" id="CHEBI:30616"/>
        <dbReference type="ChEBI" id="CHEBI:43474"/>
        <dbReference type="ChEBI" id="CHEBI:456216"/>
        <dbReference type="EC" id="5.6.2.4"/>
    </reaction>
</comment>
<evidence type="ECO:0000256" key="6">
    <source>
        <dbReference type="ARBA" id="ARBA00023125"/>
    </source>
</evidence>
<evidence type="ECO:0000256" key="3">
    <source>
        <dbReference type="ARBA" id="ARBA00022801"/>
    </source>
</evidence>
<evidence type="ECO:0000256" key="9">
    <source>
        <dbReference type="ARBA" id="ARBA00034617"/>
    </source>
</evidence>
<keyword evidence="1 10" id="KW-0547">Nucleotide-binding</keyword>
<dbReference type="NCBIfam" id="NF002654">
    <property type="entry name" value="PRK02362.1"/>
    <property type="match status" value="1"/>
</dbReference>
<dbReference type="SUPFAM" id="SSF52540">
    <property type="entry name" value="P-loop containing nucleoside triphosphate hydrolases"/>
    <property type="match status" value="1"/>
</dbReference>
<feature type="domain" description="Helicase ATP-binding" evidence="11">
    <location>
        <begin position="33"/>
        <end position="196"/>
    </location>
</feature>
<evidence type="ECO:0000259" key="12">
    <source>
        <dbReference type="PROSITE" id="PS51194"/>
    </source>
</evidence>
<dbReference type="PROSITE" id="PS51194">
    <property type="entry name" value="HELICASE_CTER"/>
    <property type="match status" value="1"/>
</dbReference>
<dbReference type="InterPro" id="IPR027417">
    <property type="entry name" value="P-loop_NTPase"/>
</dbReference>
<dbReference type="SMART" id="SM00487">
    <property type="entry name" value="DEXDc"/>
    <property type="match status" value="1"/>
</dbReference>
<dbReference type="CDD" id="cd18795">
    <property type="entry name" value="SF2_C_Ski2"/>
    <property type="match status" value="1"/>
</dbReference>
<feature type="domain" description="Helicase C-terminal" evidence="12">
    <location>
        <begin position="229"/>
        <end position="417"/>
    </location>
</feature>
<dbReference type="GO" id="GO:0006281">
    <property type="term" value="P:DNA repair"/>
    <property type="evidence" value="ECO:0007669"/>
    <property type="project" value="UniProtKB-UniRule"/>
</dbReference>
<dbReference type="AlphaFoldDB" id="B8GGD1"/>
<protein>
    <recommendedName>
        <fullName evidence="10">ATP-dependent DNA helicase Hel308</fullName>
        <ecNumber evidence="10">5.6.2.4</ecNumber>
    </recommendedName>
    <alternativeName>
        <fullName evidence="10">DNA 3'-5' helicase Hel308</fullName>
    </alternativeName>
</protein>
<dbReference type="SUPFAM" id="SSF158702">
    <property type="entry name" value="Sec63 N-terminal domain-like"/>
    <property type="match status" value="1"/>
</dbReference>
<keyword evidence="5 10" id="KW-0067">ATP-binding</keyword>
<dbReference type="Pfam" id="PF21280">
    <property type="entry name" value="Helicase_dom4_arc"/>
    <property type="match status" value="1"/>
</dbReference>
<proteinExistence type="inferred from homology"/>
<keyword evidence="8 10" id="KW-0413">Isomerase</keyword>
<dbReference type="InterPro" id="IPR014001">
    <property type="entry name" value="Helicase_ATP-bd"/>
</dbReference>
<dbReference type="eggNOG" id="arCOG00553">
    <property type="taxonomic scope" value="Archaea"/>
</dbReference>
<dbReference type="RefSeq" id="WP_012619368.1">
    <property type="nucleotide sequence ID" value="NC_011832.1"/>
</dbReference>
<dbReference type="STRING" id="521011.Mpal_2794"/>
<dbReference type="Proteomes" id="UP000002457">
    <property type="component" value="Chromosome"/>
</dbReference>
<name>B8GGD1_METPE</name>
<organism evidence="13 14">
    <name type="scientific">Methanosphaerula palustris (strain ATCC BAA-1556 / DSM 19958 / E1-9c)</name>
    <dbReference type="NCBI Taxonomy" id="521011"/>
    <lineage>
        <taxon>Archaea</taxon>
        <taxon>Methanobacteriati</taxon>
        <taxon>Methanobacteriota</taxon>
        <taxon>Stenosarchaea group</taxon>
        <taxon>Methanomicrobia</taxon>
        <taxon>Methanomicrobiales</taxon>
        <taxon>Methanoregulaceae</taxon>
        <taxon>Methanosphaerula</taxon>
    </lineage>
</organism>
<dbReference type="EC" id="5.6.2.4" evidence="10"/>
<evidence type="ECO:0000259" key="11">
    <source>
        <dbReference type="PROSITE" id="PS51192"/>
    </source>
</evidence>
<dbReference type="GO" id="GO:0016887">
    <property type="term" value="F:ATP hydrolysis activity"/>
    <property type="evidence" value="ECO:0007669"/>
    <property type="project" value="RHEA"/>
</dbReference>
<sequence>MKIASLPVPAPLIEYCEEKGITDLYPPQAACVDEGIFSGKSLLVAIPTASGKTLVAELAMHAQVANGGKCLYIVPLRALAGEKFREFSGKGVKVGISTGDLDRRDEFLGANDIIIATSEKVDSLLRNKTPWLRQVTLLVVDEVHLIASPDRGPTLEMVITKLRYRIPNLQVIALSATIGNPKKLADWLGAGLVTSEWRPVDLRQGVFYRGKIHFHQGEREVAEPSKTEDLNLCIDTIEEGGQCLVFVNSRRNAEGFAKRAAAAFKKRVKSPVLEEYAARILESATTDQEKVLAACIATGSAFHHAGLRREFRELIEEGFLKGEIRCISSTPTLAAGLNLPARRVIIRDLLRFSGAEGMAPIPVGEYHQMAGRAGRPHLDPYGEAVMIAKNEQSIEELFERYIDAPAEPVVSQCTRSGALCSHLLSLIATGFATDRKGLSKFLVQTFYGFTHASTKALDTIVNQSLKFLTETEMITEIGDLLQATEYGALVSRLYIDPLSAEAISGAMLEADGYSDRALLQVVCSTSDMPALYLKSKDLQYLEKFLYEHGDDLWQQVPWEDREQFYRSVKTAMLLSDYTDEVPEAIICERYDVGPGDLYAAVTNVTWLIHAAARLAAMFREDLAPAVRELEICTSQGIRRELLPLVRLKGIGRVRARRLFNNGITDPATLQEAGFDRITSILGSGVAKSLFSQFDEKETKERKDDLQGSSELVKKAQTSLFGFGGCDE</sequence>
<keyword evidence="7 10" id="KW-0234">DNA repair</keyword>
<comment type="subunit">
    <text evidence="10">Monomer.</text>
</comment>
<accession>B8GGD1</accession>
<dbReference type="GO" id="GO:0043138">
    <property type="term" value="F:3'-5' DNA helicase activity"/>
    <property type="evidence" value="ECO:0007669"/>
    <property type="project" value="UniProtKB-UniRule"/>
</dbReference>
<dbReference type="InterPro" id="IPR022965">
    <property type="entry name" value="Helicase_Hel308"/>
</dbReference>
<dbReference type="HAMAP" id="MF_00442">
    <property type="entry name" value="Helicase_Hel308"/>
    <property type="match status" value="1"/>
</dbReference>
<evidence type="ECO:0000256" key="7">
    <source>
        <dbReference type="ARBA" id="ARBA00023204"/>
    </source>
</evidence>
<evidence type="ECO:0000256" key="8">
    <source>
        <dbReference type="ARBA" id="ARBA00023235"/>
    </source>
</evidence>